<dbReference type="InterPro" id="IPR007854">
    <property type="entry name" value="Fip1_dom"/>
</dbReference>
<feature type="region of interest" description="Disordered" evidence="5">
    <location>
        <begin position="596"/>
        <end position="1268"/>
    </location>
</feature>
<dbReference type="Pfam" id="PF05182">
    <property type="entry name" value="Fip1"/>
    <property type="match status" value="1"/>
</dbReference>
<feature type="compositionally biased region" description="Basic and acidic residues" evidence="5">
    <location>
        <begin position="544"/>
        <end position="558"/>
    </location>
</feature>
<keyword evidence="8" id="KW-1185">Reference proteome</keyword>
<feature type="compositionally biased region" description="Basic and acidic residues" evidence="5">
    <location>
        <begin position="769"/>
        <end position="786"/>
    </location>
</feature>
<feature type="region of interest" description="Disordered" evidence="5">
    <location>
        <begin position="514"/>
        <end position="558"/>
    </location>
</feature>
<feature type="compositionally biased region" description="Basic and acidic residues" evidence="5">
    <location>
        <begin position="266"/>
        <end position="277"/>
    </location>
</feature>
<feature type="compositionally biased region" description="Basic and acidic residues" evidence="5">
    <location>
        <begin position="645"/>
        <end position="654"/>
    </location>
</feature>
<dbReference type="InterPro" id="IPR044976">
    <property type="entry name" value="FIPS5/FIPS3-like"/>
</dbReference>
<feature type="region of interest" description="Disordered" evidence="5">
    <location>
        <begin position="1283"/>
        <end position="1439"/>
    </location>
</feature>
<proteinExistence type="inferred from homology"/>
<dbReference type="Proteomes" id="UP000886520">
    <property type="component" value="Chromosome 7"/>
</dbReference>
<gene>
    <name evidence="7" type="ORF">GOP47_0007511</name>
</gene>
<feature type="compositionally biased region" description="Basic and acidic residues" evidence="5">
    <location>
        <begin position="1293"/>
        <end position="1311"/>
    </location>
</feature>
<feature type="region of interest" description="Disordered" evidence="5">
    <location>
        <begin position="307"/>
        <end position="329"/>
    </location>
</feature>
<evidence type="ECO:0000256" key="4">
    <source>
        <dbReference type="ARBA" id="ARBA00023242"/>
    </source>
</evidence>
<feature type="compositionally biased region" description="Basic and acidic residues" evidence="5">
    <location>
        <begin position="720"/>
        <end position="729"/>
    </location>
</feature>
<evidence type="ECO:0000256" key="2">
    <source>
        <dbReference type="ARBA" id="ARBA00007459"/>
    </source>
</evidence>
<feature type="compositionally biased region" description="Basic and acidic residues" evidence="5">
    <location>
        <begin position="1391"/>
        <end position="1430"/>
    </location>
</feature>
<protein>
    <recommendedName>
        <fullName evidence="6">Pre-mRNA polyadenylation factor Fip1 domain-containing protein</fullName>
    </recommendedName>
</protein>
<evidence type="ECO:0000259" key="6">
    <source>
        <dbReference type="Pfam" id="PF05182"/>
    </source>
</evidence>
<evidence type="ECO:0000313" key="8">
    <source>
        <dbReference type="Proteomes" id="UP000886520"/>
    </source>
</evidence>
<feature type="compositionally biased region" description="Polar residues" evidence="5">
    <location>
        <begin position="1334"/>
        <end position="1343"/>
    </location>
</feature>
<feature type="compositionally biased region" description="Basic and acidic residues" evidence="5">
    <location>
        <begin position="851"/>
        <end position="1063"/>
    </location>
</feature>
<keyword evidence="4" id="KW-0539">Nucleus</keyword>
<evidence type="ECO:0000256" key="3">
    <source>
        <dbReference type="ARBA" id="ARBA00022664"/>
    </source>
</evidence>
<evidence type="ECO:0000256" key="1">
    <source>
        <dbReference type="ARBA" id="ARBA00004123"/>
    </source>
</evidence>
<comment type="similarity">
    <text evidence="2">Belongs to the FIP1 family.</text>
</comment>
<dbReference type="PANTHER" id="PTHR36884">
    <property type="entry name" value="FIP1[III]-LIKE PROTEIN"/>
    <property type="match status" value="1"/>
</dbReference>
<evidence type="ECO:0000313" key="7">
    <source>
        <dbReference type="EMBL" id="KAI5077687.1"/>
    </source>
</evidence>
<feature type="compositionally biased region" description="Basic and acidic residues" evidence="5">
    <location>
        <begin position="664"/>
        <end position="705"/>
    </location>
</feature>
<feature type="region of interest" description="Disordered" evidence="5">
    <location>
        <begin position="265"/>
        <end position="284"/>
    </location>
</feature>
<organism evidence="7 8">
    <name type="scientific">Adiantum capillus-veneris</name>
    <name type="common">Maidenhair fern</name>
    <dbReference type="NCBI Taxonomy" id="13818"/>
    <lineage>
        <taxon>Eukaryota</taxon>
        <taxon>Viridiplantae</taxon>
        <taxon>Streptophyta</taxon>
        <taxon>Embryophyta</taxon>
        <taxon>Tracheophyta</taxon>
        <taxon>Polypodiopsida</taxon>
        <taxon>Polypodiidae</taxon>
        <taxon>Polypodiales</taxon>
        <taxon>Pteridineae</taxon>
        <taxon>Pteridaceae</taxon>
        <taxon>Vittarioideae</taxon>
        <taxon>Adiantum</taxon>
    </lineage>
</organism>
<dbReference type="OrthoDB" id="1917198at2759"/>
<feature type="compositionally biased region" description="Basic and acidic residues" evidence="5">
    <location>
        <begin position="1347"/>
        <end position="1379"/>
    </location>
</feature>
<sequence length="1439" mass="163142">MDDDDFGELYGDQAVVGLSSGEAGSLHNSYSSYAIFDDDDIEDDKAYVTTPSVHTLPCPRSPPEGHVTQMTNSPVLVAELHEPDQLADRDSDEDDDLLLLGYNSKSGSSGRKVPADDTQGTGIDDPEEEFAKLTEISKTENVEENGGLVSLSSNPNRAAAVCVPGIMPTQELTSLPQSNYLSGHTVGPDVTNHTITIPGLSTTVSAPFFDMGDNGDVTEDAWEQQQVGKQRMRPEGGVAMDAADDWDTDSDDGLQIVLNEYPYHASGEKGASDRYEAGSEDEDDDNLIILERTEDGEDQLLQAPDTQAIQGDGAGEKQTGVEDNKGQQDKVLAGVPPPPQAPRAYGYHNYNSPYKYVRAGAAIVYNGSTGQTPGGRGGPLKLVNGRGDWRGPGRSTFGPHSTSQFSSWSTPSSFEFTLPPSMTVFEIDLDSFEEKPWRQSAVDISDFFNFGFDETTWKDYCKQLAQLRLESTMQSKIRVYESGRNEQDYDPDLPPELAVAAGLQEAGDKLQHRLLDTDSTATAPGRRIYMPMPLGRPIEVEGGLGDRRPSADSRKQRIRDSDSILLVDAVEIQNLETERLHEENVEAMDGEVDKDALEEEQQQDEDQEDEEEEQLVEEPKAAFKMRQEQHPWQKERMLRATSKPPAEERRDLELIRSQSATVHQDAESKPDGDTHEKDPRPLDKGEIESHKDAGDEIHDEERLNDKSAGQRIEDSTVVTSRERFSREVQAESSGCSSKRQRLVSPEGSHTASWDNGDGQKSARSAAYMKESRDSGESAMDVREDASRHRKKHRSYSEVSRGDQYRDLRQESESYHKKQVPSRHEVESEVHLHSDSFLESHKRPKQGLSEKVTSKDLLRHSKDRDDGRAKGREDETEKKGYLAREAVHHKDRAGSRSESKKRDDEDRETTHFRDKAGSRPESRRKEEGERRDRHDSRRRDSEDKRDRPEKDNQHRDVRDIQHRDKELEPLDWHNSDRRKKEDDYRRKDRPEDAAIKKDRERNAVGSDQHMRRKEEDSSKKERHEDRHKAKTRDGTLRDSEDQRQRNIDYQDSHGRAHKDDERAPHSGRSSRRHDEDRAERAWRGRDDSRMSDSTRSAEARSHSKDRRKGPDDYGKERSRLHDGRARSTADHEGLQVSESYDRDSSKHTRSSDDPRISGRGLHSDKHKLDSKRTKDFDREMSELATQSGDPTDTNKRKRSATEKNEGHRKKMDAALIAKTRDSQGIKAHPEETKELNQSKFSRPSSKARHFDAGDGGSSGEDELQRGRSKLERWMSHKDLEANMISERLSSQFAVKRDDKLRPGSRDKQHRDSSGLCDDLEEGNRHHAADRKSGKHSSSSEQANGKASKLKEKGDTLTHSKEVDLNADKKDFTDLPEHPQEDAAMPRTNMAAKLEKRKERFKVPVEDKDNVRKLDQEEHQQMEKDDSRQERPPRKRRWASG</sequence>
<feature type="domain" description="Pre-mRNA polyadenylation factor Fip1" evidence="6">
    <location>
        <begin position="426"/>
        <end position="468"/>
    </location>
</feature>
<dbReference type="PANTHER" id="PTHR36884:SF4">
    <property type="entry name" value="FIP1[III]-LIKE PROTEIN"/>
    <property type="match status" value="1"/>
</dbReference>
<name>A0A9D4V1N9_ADICA</name>
<dbReference type="GO" id="GO:0005634">
    <property type="term" value="C:nucleus"/>
    <property type="evidence" value="ECO:0007669"/>
    <property type="project" value="UniProtKB-SubCell"/>
</dbReference>
<feature type="compositionally biased region" description="Basic and acidic residues" evidence="5">
    <location>
        <begin position="1071"/>
        <end position="1180"/>
    </location>
</feature>
<accession>A0A9D4V1N9</accession>
<comment type="subcellular location">
    <subcellularLocation>
        <location evidence="1">Nucleus</location>
    </subcellularLocation>
</comment>
<evidence type="ECO:0000256" key="5">
    <source>
        <dbReference type="SAM" id="MobiDB-lite"/>
    </source>
</evidence>
<feature type="compositionally biased region" description="Acidic residues" evidence="5">
    <location>
        <begin position="596"/>
        <end position="616"/>
    </location>
</feature>
<comment type="caution">
    <text evidence="7">The sequence shown here is derived from an EMBL/GenBank/DDBJ whole genome shotgun (WGS) entry which is preliminary data.</text>
</comment>
<feature type="region of interest" description="Disordered" evidence="5">
    <location>
        <begin position="97"/>
        <end position="125"/>
    </location>
</feature>
<reference evidence="7" key="1">
    <citation type="submission" date="2021-01" db="EMBL/GenBank/DDBJ databases">
        <title>Adiantum capillus-veneris genome.</title>
        <authorList>
            <person name="Fang Y."/>
            <person name="Liao Q."/>
        </authorList>
    </citation>
    <scope>NUCLEOTIDE SEQUENCE</scope>
    <source>
        <strain evidence="7">H3</strain>
        <tissue evidence="7">Leaf</tissue>
    </source>
</reference>
<feature type="compositionally biased region" description="Basic and acidic residues" evidence="5">
    <location>
        <begin position="799"/>
        <end position="840"/>
    </location>
</feature>
<feature type="compositionally biased region" description="Basic and acidic residues" evidence="5">
    <location>
        <begin position="1320"/>
        <end position="1330"/>
    </location>
</feature>
<dbReference type="GO" id="GO:0006397">
    <property type="term" value="P:mRNA processing"/>
    <property type="evidence" value="ECO:0007669"/>
    <property type="project" value="UniProtKB-KW"/>
</dbReference>
<keyword evidence="3" id="KW-0507">mRNA processing</keyword>
<dbReference type="EMBL" id="JABFUD020000007">
    <property type="protein sequence ID" value="KAI5077687.1"/>
    <property type="molecule type" value="Genomic_DNA"/>
</dbReference>
<feature type="compositionally biased region" description="Basic and acidic residues" evidence="5">
    <location>
        <begin position="319"/>
        <end position="328"/>
    </location>
</feature>
<feature type="compositionally biased region" description="Basic and acidic residues" evidence="5">
    <location>
        <begin position="1217"/>
        <end position="1235"/>
    </location>
</feature>
<feature type="compositionally biased region" description="Basic and acidic residues" evidence="5">
    <location>
        <begin position="617"/>
        <end position="638"/>
    </location>
</feature>